<feature type="compositionally biased region" description="Basic and acidic residues" evidence="1">
    <location>
        <begin position="770"/>
        <end position="789"/>
    </location>
</feature>
<feature type="compositionally biased region" description="Basic residues" evidence="1">
    <location>
        <begin position="584"/>
        <end position="593"/>
    </location>
</feature>
<dbReference type="CDD" id="cd07521">
    <property type="entry name" value="HAD_FCP1-like"/>
    <property type="match status" value="1"/>
</dbReference>
<dbReference type="Gene3D" id="3.40.50.1000">
    <property type="entry name" value="HAD superfamily/HAD-like"/>
    <property type="match status" value="1"/>
</dbReference>
<dbReference type="SMART" id="SM00577">
    <property type="entry name" value="CPDc"/>
    <property type="match status" value="1"/>
</dbReference>
<feature type="compositionally biased region" description="Polar residues" evidence="1">
    <location>
        <begin position="957"/>
        <end position="975"/>
    </location>
</feature>
<dbReference type="PROSITE" id="PS50969">
    <property type="entry name" value="FCP1"/>
    <property type="match status" value="1"/>
</dbReference>
<protein>
    <recommendedName>
        <fullName evidence="2">FCP1 homology domain-containing protein</fullName>
    </recommendedName>
</protein>
<feature type="region of interest" description="Disordered" evidence="1">
    <location>
        <begin position="632"/>
        <end position="679"/>
    </location>
</feature>
<dbReference type="InterPro" id="IPR004274">
    <property type="entry name" value="FCP1_dom"/>
</dbReference>
<gene>
    <name evidence="3" type="ORF">Agub_g8782</name>
</gene>
<feature type="region of interest" description="Disordered" evidence="1">
    <location>
        <begin position="575"/>
        <end position="598"/>
    </location>
</feature>
<feature type="compositionally biased region" description="Low complexity" evidence="1">
    <location>
        <begin position="265"/>
        <end position="284"/>
    </location>
</feature>
<dbReference type="PANTHER" id="PTHR12210">
    <property type="entry name" value="DULLARD PROTEIN PHOSPHATASE"/>
    <property type="match status" value="1"/>
</dbReference>
<dbReference type="EMBL" id="BMAR01000017">
    <property type="protein sequence ID" value="GFR47190.1"/>
    <property type="molecule type" value="Genomic_DNA"/>
</dbReference>
<dbReference type="SUPFAM" id="SSF56784">
    <property type="entry name" value="HAD-like"/>
    <property type="match status" value="1"/>
</dbReference>
<sequence length="975" mass="99438">MTTVLTADEECLDHLVSIRIQVKPIVEGVALSLTETAGARPSAQTCCKVETCEAYVDGFTIKSADCDDLSSCTTTLEQNKSPGIEPKLVHEPSVGLDGELVVDATGDGEAQPCKGPNTPEQVDTIGDHIGKCEVPDSAPEVSASLGLPALDFDSGQQSSGSAVGDVEEPLGSLALSESSSSACALLQTRQAPDGKEQPASVESMPSADASTASSYSSTTTASSSAVTSVTAAVTSLLRAVLAPIATTKDPPGTAALPSNPAFDSAATAEPATPTTPQRPSLSIPLLPPLADPQRMTLVLDLDGTLIASEDEPHAPVPFDYCVDEERFVWLRPGLRRFLDEVRPLFEVVLFTAAGESWATSALKRIDPDNTIFDSRLYRDHTVSHHDWPWVKDLSRLGRDLARTVIVDDNPLMFMYQPDNALHVAAYDPQITGHSDDVLEQVLDVLMHKVLLADDVREVLREMKDPITASCVAARRAVAKAAASPSLPTSASTPATPASTPAKAASAAANGFIGADGNGETGTAPFGQLLQPTASAAAATATGGNGAGNGNSSASAAAAAAAGTSSGVRLHAMAPNQLANGHQGRSGRRGRRGAKQATPQQPIAGLAVSALPHEQGSHAGVAVTAASAIPTIPVEEARQRQQRSRRRGLSGYSAVDAPGAVSTGATAAGGTSGGQTLLPNGNTAVGGVTWTAPPLASVASRPPAVPSRARGPKRDGAQRQKAAASLLQEPEHQLQLKLKLLQLQRKQEAEEDDGGAAEKDDSGTNESRPSQIRERGQDSSDALQAKRDAVQGRSGLATSPSSEQQLAAAATHPPAQQRMAQGPRRPHACKGPDAGTIGLLPVAAAQDLPYRATTGPTAQQGAAVTPSPARPASAPSPASRNGAEAPCGGVHGAGPSMGATVASAPPAAADAVAGVPSGPSPAPAPGMAAAEGGAAGSSRRRGRGRRRRQKRAGGSSGNEPSGNKQVASDAAPQSTP</sequence>
<feature type="region of interest" description="Disordered" evidence="1">
    <location>
        <begin position="693"/>
        <end position="729"/>
    </location>
</feature>
<dbReference type="InterPro" id="IPR050365">
    <property type="entry name" value="TIM50"/>
</dbReference>
<feature type="region of interest" description="Disordered" evidence="1">
    <location>
        <begin position="247"/>
        <end position="286"/>
    </location>
</feature>
<feature type="compositionally biased region" description="Low complexity" evidence="1">
    <location>
        <begin position="897"/>
        <end position="916"/>
    </location>
</feature>
<feature type="domain" description="FCP1 homology" evidence="2">
    <location>
        <begin position="290"/>
        <end position="448"/>
    </location>
</feature>
<name>A0AAD3DSE4_9CHLO</name>
<feature type="compositionally biased region" description="Low complexity" evidence="1">
    <location>
        <begin position="658"/>
        <end position="668"/>
    </location>
</feature>
<feature type="compositionally biased region" description="Polar residues" evidence="1">
    <location>
        <begin position="795"/>
        <end position="804"/>
    </location>
</feature>
<dbReference type="InterPro" id="IPR036412">
    <property type="entry name" value="HAD-like_sf"/>
</dbReference>
<dbReference type="InterPro" id="IPR023214">
    <property type="entry name" value="HAD_sf"/>
</dbReference>
<feature type="region of interest" description="Disordered" evidence="1">
    <location>
        <begin position="481"/>
        <end position="501"/>
    </location>
</feature>
<organism evidence="3 4">
    <name type="scientific">Astrephomene gubernaculifera</name>
    <dbReference type="NCBI Taxonomy" id="47775"/>
    <lineage>
        <taxon>Eukaryota</taxon>
        <taxon>Viridiplantae</taxon>
        <taxon>Chlorophyta</taxon>
        <taxon>core chlorophytes</taxon>
        <taxon>Chlorophyceae</taxon>
        <taxon>CS clade</taxon>
        <taxon>Chlamydomonadales</taxon>
        <taxon>Astrephomenaceae</taxon>
        <taxon>Astrephomene</taxon>
    </lineage>
</organism>
<feature type="region of interest" description="Disordered" evidence="1">
    <location>
        <begin position="148"/>
        <end position="167"/>
    </location>
</feature>
<evidence type="ECO:0000313" key="3">
    <source>
        <dbReference type="EMBL" id="GFR47190.1"/>
    </source>
</evidence>
<comment type="caution">
    <text evidence="3">The sequence shown here is derived from an EMBL/GenBank/DDBJ whole genome shotgun (WGS) entry which is preliminary data.</text>
</comment>
<feature type="region of interest" description="Disordered" evidence="1">
    <location>
        <begin position="744"/>
        <end position="835"/>
    </location>
</feature>
<keyword evidence="4" id="KW-1185">Reference proteome</keyword>
<feature type="compositionally biased region" description="Low complexity" evidence="1">
    <location>
        <begin position="206"/>
        <end position="224"/>
    </location>
</feature>
<evidence type="ECO:0000259" key="2">
    <source>
        <dbReference type="PROSITE" id="PS50969"/>
    </source>
</evidence>
<evidence type="ECO:0000256" key="1">
    <source>
        <dbReference type="SAM" id="MobiDB-lite"/>
    </source>
</evidence>
<dbReference type="Proteomes" id="UP001054857">
    <property type="component" value="Unassembled WGS sequence"/>
</dbReference>
<evidence type="ECO:0000313" key="4">
    <source>
        <dbReference type="Proteomes" id="UP001054857"/>
    </source>
</evidence>
<feature type="compositionally biased region" description="Low complexity" evidence="1">
    <location>
        <begin position="851"/>
        <end position="879"/>
    </location>
</feature>
<proteinExistence type="predicted"/>
<dbReference type="AlphaFoldDB" id="A0AAD3DSE4"/>
<reference evidence="3 4" key="1">
    <citation type="journal article" date="2021" name="Sci. Rep.">
        <title>Genome sequencing of the multicellular alga Astrephomene provides insights into convergent evolution of germ-soma differentiation.</title>
        <authorList>
            <person name="Yamashita S."/>
            <person name="Yamamoto K."/>
            <person name="Matsuzaki R."/>
            <person name="Suzuki S."/>
            <person name="Yamaguchi H."/>
            <person name="Hirooka S."/>
            <person name="Minakuchi Y."/>
            <person name="Miyagishima S."/>
            <person name="Kawachi M."/>
            <person name="Toyoda A."/>
            <person name="Nozaki H."/>
        </authorList>
    </citation>
    <scope>NUCLEOTIDE SEQUENCE [LARGE SCALE GENOMIC DNA]</scope>
    <source>
        <strain evidence="3 4">NIES-4017</strain>
    </source>
</reference>
<dbReference type="Pfam" id="PF03031">
    <property type="entry name" value="NIF"/>
    <property type="match status" value="1"/>
</dbReference>
<feature type="compositionally biased region" description="Basic residues" evidence="1">
    <location>
        <begin position="937"/>
        <end position="950"/>
    </location>
</feature>
<accession>A0AAD3DSE4</accession>
<feature type="region of interest" description="Disordered" evidence="1">
    <location>
        <begin position="188"/>
        <end position="224"/>
    </location>
</feature>
<feature type="region of interest" description="Disordered" evidence="1">
    <location>
        <begin position="849"/>
        <end position="975"/>
    </location>
</feature>